<gene>
    <name evidence="1" type="ORF">EZS28_007413</name>
</gene>
<dbReference type="OrthoDB" id="5593919at2759"/>
<dbReference type="Proteomes" id="UP000324800">
    <property type="component" value="Unassembled WGS sequence"/>
</dbReference>
<name>A0A5J4WSI1_9EUKA</name>
<sequence>MGRSFADTNRIATKKLTRDEYYATERRIFIKDFRKKQDLRGEVRISLPKCIPEEIRKKLSVKNIKFTSVEENPEIARFHKLQLTDEGKELVKLIFDKTIEHDEQQLQKMKERRNIEIEIRKKKRKRADIESEDDYSPDEDQITENPQQIKYRALVGQILKQIITILSPVISHTGSFTFKCVAQMFKNDFFSDIEKCYWFSDGSPNFRNQQLVCALLRDTQPLIPNVKFQINYSEPAHGKDEIDALFGNYQTELNENLSDEGISSLIALQESLSQMSFINSLQNEDPLCWHDVIIYDIPCVENKIDIIRIPGFKQYLSFRREENSIVTSHLSNEENAEDTKIKIVIIQKDSTKALKRSTVQIEEDDD</sequence>
<comment type="caution">
    <text evidence="1">The sequence shown here is derived from an EMBL/GenBank/DDBJ whole genome shotgun (WGS) entry which is preliminary data.</text>
</comment>
<accession>A0A5J4WSI1</accession>
<evidence type="ECO:0000313" key="1">
    <source>
        <dbReference type="EMBL" id="KAA6397059.1"/>
    </source>
</evidence>
<dbReference type="EMBL" id="SNRW01001271">
    <property type="protein sequence ID" value="KAA6397059.1"/>
    <property type="molecule type" value="Genomic_DNA"/>
</dbReference>
<proteinExistence type="predicted"/>
<protein>
    <submittedName>
        <fullName evidence="1">Uncharacterized protein</fullName>
    </submittedName>
</protein>
<evidence type="ECO:0000313" key="2">
    <source>
        <dbReference type="Proteomes" id="UP000324800"/>
    </source>
</evidence>
<organism evidence="1 2">
    <name type="scientific">Streblomastix strix</name>
    <dbReference type="NCBI Taxonomy" id="222440"/>
    <lineage>
        <taxon>Eukaryota</taxon>
        <taxon>Metamonada</taxon>
        <taxon>Preaxostyla</taxon>
        <taxon>Oxymonadida</taxon>
        <taxon>Streblomastigidae</taxon>
        <taxon>Streblomastix</taxon>
    </lineage>
</organism>
<dbReference type="AlphaFoldDB" id="A0A5J4WSI1"/>
<reference evidence="1 2" key="1">
    <citation type="submission" date="2019-03" db="EMBL/GenBank/DDBJ databases">
        <title>Single cell metagenomics reveals metabolic interactions within the superorganism composed of flagellate Streblomastix strix and complex community of Bacteroidetes bacteria on its surface.</title>
        <authorList>
            <person name="Treitli S.C."/>
            <person name="Kolisko M."/>
            <person name="Husnik F."/>
            <person name="Keeling P."/>
            <person name="Hampl V."/>
        </authorList>
    </citation>
    <scope>NUCLEOTIDE SEQUENCE [LARGE SCALE GENOMIC DNA]</scope>
    <source>
        <strain evidence="1">ST1C</strain>
    </source>
</reference>